<proteinExistence type="inferred from homology"/>
<evidence type="ECO:0000256" key="3">
    <source>
        <dbReference type="ARBA" id="ARBA00022475"/>
    </source>
</evidence>
<keyword evidence="6 7" id="KW-0472">Membrane</keyword>
<evidence type="ECO:0000256" key="1">
    <source>
        <dbReference type="ARBA" id="ARBA00004651"/>
    </source>
</evidence>
<dbReference type="GO" id="GO:0005886">
    <property type="term" value="C:plasma membrane"/>
    <property type="evidence" value="ECO:0007669"/>
    <property type="project" value="UniProtKB-SubCell"/>
</dbReference>
<evidence type="ECO:0000256" key="6">
    <source>
        <dbReference type="ARBA" id="ARBA00023136"/>
    </source>
</evidence>
<feature type="domain" description="Type II secretion system protein GspF" evidence="8">
    <location>
        <begin position="264"/>
        <end position="386"/>
    </location>
</feature>
<evidence type="ECO:0000256" key="5">
    <source>
        <dbReference type="ARBA" id="ARBA00022989"/>
    </source>
</evidence>
<dbReference type="Pfam" id="PF00482">
    <property type="entry name" value="T2SSF"/>
    <property type="match status" value="2"/>
</dbReference>
<reference evidence="9 10" key="1">
    <citation type="submission" date="2016-11" db="EMBL/GenBank/DDBJ databases">
        <authorList>
            <person name="Jaros S."/>
            <person name="Januszkiewicz K."/>
            <person name="Wedrychowicz H."/>
        </authorList>
    </citation>
    <scope>NUCLEOTIDE SEQUENCE [LARGE SCALE GENOMIC DNA]</scope>
    <source>
        <strain evidence="9 10">DSM 17737</strain>
    </source>
</reference>
<feature type="transmembrane region" description="Helical" evidence="7">
    <location>
        <begin position="214"/>
        <end position="232"/>
    </location>
</feature>
<keyword evidence="3" id="KW-1003">Cell membrane</keyword>
<dbReference type="EMBL" id="FSRE01000002">
    <property type="protein sequence ID" value="SIN83053.1"/>
    <property type="molecule type" value="Genomic_DNA"/>
</dbReference>
<dbReference type="InterPro" id="IPR018076">
    <property type="entry name" value="T2SS_GspF_dom"/>
</dbReference>
<sequence>MLFRYAAYKDGKRITGEMDASSPREVINHLRSSGLIPIKVKPKHNPLFSSGKPTRQQIISFSIQLKQLISAGVPIISALENIRDSSMGTMRTIIADIVEQLKAGQSFSQALESKKDIFGEVYVSLIKVGEKTGRIESSLQELIDLLEWEEDVAARTKKIVIYPSIVLVVVTAVVIVLMIFVVPKLTNFIQEMGGEIPWTTRALIATSEFISNNMILIIAAPLLLLVLLRYLYKRNDKVRYKLDCIILKIPLIGEVLKLLKLARFSKAVALSFSAGIGFVDSLDLARRVVASRCIELQVVDAMKKIEEGASIYEAISNQDFYNPISLNIIKAGEESGQLDASFKVISSNYDFDAKRKIDKLEPAIEPLLIIVLAAIVLWIMMAVMGPVYDTISKIQI</sequence>
<dbReference type="RefSeq" id="WP_074200953.1">
    <property type="nucleotide sequence ID" value="NZ_FSRE01000002.1"/>
</dbReference>
<evidence type="ECO:0000259" key="8">
    <source>
        <dbReference type="Pfam" id="PF00482"/>
    </source>
</evidence>
<feature type="domain" description="Type II secretion system protein GspF" evidence="8">
    <location>
        <begin position="62"/>
        <end position="183"/>
    </location>
</feature>
<dbReference type="STRING" id="364032.SAMN05443662_0633"/>
<evidence type="ECO:0000256" key="2">
    <source>
        <dbReference type="ARBA" id="ARBA00005745"/>
    </source>
</evidence>
<dbReference type="PRINTS" id="PR00812">
    <property type="entry name" value="BCTERIALGSPF"/>
</dbReference>
<evidence type="ECO:0000256" key="7">
    <source>
        <dbReference type="SAM" id="Phobius"/>
    </source>
</evidence>
<dbReference type="AlphaFoldDB" id="A0A1N6EJ60"/>
<evidence type="ECO:0000256" key="4">
    <source>
        <dbReference type="ARBA" id="ARBA00022692"/>
    </source>
</evidence>
<gene>
    <name evidence="9" type="ORF">SAMN05443662_0633</name>
</gene>
<comment type="subcellular location">
    <subcellularLocation>
        <location evidence="1">Cell membrane</location>
        <topology evidence="1">Multi-pass membrane protein</topology>
    </subcellularLocation>
</comment>
<dbReference type="Gene3D" id="1.20.81.30">
    <property type="entry name" value="Type II secretion system (T2SS), domain F"/>
    <property type="match status" value="2"/>
</dbReference>
<accession>A0A1N6EJ60</accession>
<keyword evidence="4 7" id="KW-0812">Transmembrane</keyword>
<keyword evidence="10" id="KW-1185">Reference proteome</keyword>
<feature type="transmembrane region" description="Helical" evidence="7">
    <location>
        <begin position="159"/>
        <end position="182"/>
    </location>
</feature>
<dbReference type="InterPro" id="IPR042094">
    <property type="entry name" value="T2SS_GspF_sf"/>
</dbReference>
<protein>
    <submittedName>
        <fullName evidence="9">Type IV pilus assembly protein PilC</fullName>
    </submittedName>
</protein>
<evidence type="ECO:0000313" key="9">
    <source>
        <dbReference type="EMBL" id="SIN83053.1"/>
    </source>
</evidence>
<feature type="transmembrane region" description="Helical" evidence="7">
    <location>
        <begin position="364"/>
        <end position="388"/>
    </location>
</feature>
<organism evidence="9 10">
    <name type="scientific">Sulfurivirga caldicuralii</name>
    <dbReference type="NCBI Taxonomy" id="364032"/>
    <lineage>
        <taxon>Bacteria</taxon>
        <taxon>Pseudomonadati</taxon>
        <taxon>Pseudomonadota</taxon>
        <taxon>Gammaproteobacteria</taxon>
        <taxon>Thiotrichales</taxon>
        <taxon>Piscirickettsiaceae</taxon>
        <taxon>Sulfurivirga</taxon>
    </lineage>
</organism>
<dbReference type="InterPro" id="IPR003004">
    <property type="entry name" value="GspF/PilC"/>
</dbReference>
<comment type="similarity">
    <text evidence="2">Belongs to the GSP F family.</text>
</comment>
<dbReference type="OrthoDB" id="9805682at2"/>
<keyword evidence="5 7" id="KW-1133">Transmembrane helix</keyword>
<name>A0A1N6EJ60_9GAMM</name>
<dbReference type="PANTHER" id="PTHR30012">
    <property type="entry name" value="GENERAL SECRETION PATHWAY PROTEIN"/>
    <property type="match status" value="1"/>
</dbReference>
<dbReference type="PANTHER" id="PTHR30012:SF0">
    <property type="entry name" value="TYPE II SECRETION SYSTEM PROTEIN F-RELATED"/>
    <property type="match status" value="1"/>
</dbReference>
<evidence type="ECO:0000313" key="10">
    <source>
        <dbReference type="Proteomes" id="UP000198461"/>
    </source>
</evidence>
<dbReference type="Proteomes" id="UP000198461">
    <property type="component" value="Unassembled WGS sequence"/>
</dbReference>